<name>A0ABR2VLA1_9FUNG</name>
<comment type="caution">
    <text evidence="2">The sequence shown here is derived from an EMBL/GenBank/DDBJ whole genome shotgun (WGS) entry which is preliminary data.</text>
</comment>
<evidence type="ECO:0000256" key="1">
    <source>
        <dbReference type="SAM" id="SignalP"/>
    </source>
</evidence>
<dbReference type="EMBL" id="JASJQH010009829">
    <property type="protein sequence ID" value="KAK9675014.1"/>
    <property type="molecule type" value="Genomic_DNA"/>
</dbReference>
<gene>
    <name evidence="2" type="ORF">K7432_016725</name>
</gene>
<keyword evidence="3" id="KW-1185">Reference proteome</keyword>
<reference evidence="2 3" key="1">
    <citation type="submission" date="2023-04" db="EMBL/GenBank/DDBJ databases">
        <title>Genome of Basidiobolus ranarum AG-B5.</title>
        <authorList>
            <person name="Stajich J.E."/>
            <person name="Carter-House D."/>
            <person name="Gryganskyi A."/>
        </authorList>
    </citation>
    <scope>NUCLEOTIDE SEQUENCE [LARGE SCALE GENOMIC DNA]</scope>
    <source>
        <strain evidence="2 3">AG-B5</strain>
    </source>
</reference>
<accession>A0ABR2VLA1</accession>
<dbReference type="Proteomes" id="UP001479436">
    <property type="component" value="Unassembled WGS sequence"/>
</dbReference>
<protein>
    <submittedName>
        <fullName evidence="2">Uncharacterized protein</fullName>
    </submittedName>
</protein>
<keyword evidence="1" id="KW-0732">Signal</keyword>
<evidence type="ECO:0000313" key="3">
    <source>
        <dbReference type="Proteomes" id="UP001479436"/>
    </source>
</evidence>
<feature type="chain" id="PRO_5047247160" evidence="1">
    <location>
        <begin position="20"/>
        <end position="53"/>
    </location>
</feature>
<sequence>MGCMALGWISALIFKWLLIRENKRRDALTPEQYDEECSCIEPADWHPDFRYIS</sequence>
<organism evidence="2 3">
    <name type="scientific">Basidiobolus ranarum</name>
    <dbReference type="NCBI Taxonomy" id="34480"/>
    <lineage>
        <taxon>Eukaryota</taxon>
        <taxon>Fungi</taxon>
        <taxon>Fungi incertae sedis</taxon>
        <taxon>Zoopagomycota</taxon>
        <taxon>Entomophthoromycotina</taxon>
        <taxon>Basidiobolomycetes</taxon>
        <taxon>Basidiobolales</taxon>
        <taxon>Basidiobolaceae</taxon>
        <taxon>Basidiobolus</taxon>
    </lineage>
</organism>
<proteinExistence type="predicted"/>
<evidence type="ECO:0000313" key="2">
    <source>
        <dbReference type="EMBL" id="KAK9675014.1"/>
    </source>
</evidence>
<feature type="signal peptide" evidence="1">
    <location>
        <begin position="1"/>
        <end position="19"/>
    </location>
</feature>